<feature type="domain" description="Glycosyl hydrolase family 32 C-terminal" evidence="7">
    <location>
        <begin position="119"/>
        <end position="219"/>
    </location>
</feature>
<dbReference type="InterPro" id="IPR013148">
    <property type="entry name" value="Glyco_hydro_32_N"/>
</dbReference>
<name>A0ABR3CYY7_NEUIN</name>
<feature type="chain" id="PRO_5047089980" evidence="5">
    <location>
        <begin position="37"/>
        <end position="225"/>
    </location>
</feature>
<evidence type="ECO:0000313" key="9">
    <source>
        <dbReference type="Proteomes" id="UP001451303"/>
    </source>
</evidence>
<feature type="signal peptide" evidence="5">
    <location>
        <begin position="1"/>
        <end position="36"/>
    </location>
</feature>
<proteinExistence type="inferred from homology"/>
<dbReference type="Gene3D" id="2.115.10.20">
    <property type="entry name" value="Glycosyl hydrolase domain, family 43"/>
    <property type="match status" value="1"/>
</dbReference>
<dbReference type="InterPro" id="IPR023296">
    <property type="entry name" value="Glyco_hydro_beta-prop_sf"/>
</dbReference>
<dbReference type="SUPFAM" id="SSF75005">
    <property type="entry name" value="Arabinanase/levansucrase/invertase"/>
    <property type="match status" value="1"/>
</dbReference>
<comment type="caution">
    <text evidence="8">The sequence shown here is derived from an EMBL/GenBank/DDBJ whole genome shotgun (WGS) entry which is preliminary data.</text>
</comment>
<evidence type="ECO:0000256" key="2">
    <source>
        <dbReference type="ARBA" id="ARBA00022801"/>
    </source>
</evidence>
<dbReference type="Pfam" id="PF00251">
    <property type="entry name" value="Glyco_hydro_32N"/>
    <property type="match status" value="1"/>
</dbReference>
<dbReference type="PANTHER" id="PTHR42800:SF1">
    <property type="entry name" value="EXOINULINASE INUD (AFU_ORTHOLOGUE AFUA_5G00480)"/>
    <property type="match status" value="1"/>
</dbReference>
<dbReference type="SUPFAM" id="SSF49899">
    <property type="entry name" value="Concanavalin A-like lectins/glucanases"/>
    <property type="match status" value="1"/>
</dbReference>
<evidence type="ECO:0000259" key="7">
    <source>
        <dbReference type="Pfam" id="PF08244"/>
    </source>
</evidence>
<organism evidence="8 9">
    <name type="scientific">Neurospora intermedia</name>
    <dbReference type="NCBI Taxonomy" id="5142"/>
    <lineage>
        <taxon>Eukaryota</taxon>
        <taxon>Fungi</taxon>
        <taxon>Dikarya</taxon>
        <taxon>Ascomycota</taxon>
        <taxon>Pezizomycotina</taxon>
        <taxon>Sordariomycetes</taxon>
        <taxon>Sordariomycetidae</taxon>
        <taxon>Sordariales</taxon>
        <taxon>Sordariaceae</taxon>
        <taxon>Neurospora</taxon>
    </lineage>
</organism>
<evidence type="ECO:0000313" key="8">
    <source>
        <dbReference type="EMBL" id="KAL0465282.1"/>
    </source>
</evidence>
<evidence type="ECO:0000256" key="4">
    <source>
        <dbReference type="RuleBase" id="RU362110"/>
    </source>
</evidence>
<feature type="domain" description="Glycosyl hydrolase family 32 N-terminal" evidence="6">
    <location>
        <begin position="43"/>
        <end position="109"/>
    </location>
</feature>
<keyword evidence="3 4" id="KW-0326">Glycosidase</keyword>
<keyword evidence="2 4" id="KW-0378">Hydrolase</keyword>
<keyword evidence="9" id="KW-1185">Reference proteome</keyword>
<dbReference type="InterPro" id="IPR013189">
    <property type="entry name" value="Glyco_hydro_32_C"/>
</dbReference>
<evidence type="ECO:0000256" key="1">
    <source>
        <dbReference type="ARBA" id="ARBA00009902"/>
    </source>
</evidence>
<protein>
    <submittedName>
        <fullName evidence="8">Glycosyl hydrolase</fullName>
    </submittedName>
</protein>
<accession>A0ABR3CYY7</accession>
<dbReference type="EMBL" id="JAVLET010000018">
    <property type="protein sequence ID" value="KAL0465282.1"/>
    <property type="molecule type" value="Genomic_DNA"/>
</dbReference>
<sequence length="225" mass="24456">MLGSPSSTSRFKKPLFRSFLLLSFSLLVTIAPLVAGQTRPSYHLTPTTKWMNDPQRPFFQGGEWHLYNLWNSNWDKSDPGTGGTEWYHVTSSDLVQWTSRGVAIRSDIETGSSVIGRFNTTIGYDFSNSQVFLDRSSDGSDSDTLASGPKAVWDVIRAETNPSGGSTVKLAIYVDQNSVETFVNDEGITALSGLVYPNQGAEGIEVVSGGGNLTLISFSYASYAS</sequence>
<evidence type="ECO:0000259" key="6">
    <source>
        <dbReference type="Pfam" id="PF00251"/>
    </source>
</evidence>
<dbReference type="GO" id="GO:0016787">
    <property type="term" value="F:hydrolase activity"/>
    <property type="evidence" value="ECO:0007669"/>
    <property type="project" value="UniProtKB-KW"/>
</dbReference>
<evidence type="ECO:0000256" key="5">
    <source>
        <dbReference type="SAM" id="SignalP"/>
    </source>
</evidence>
<evidence type="ECO:0000256" key="3">
    <source>
        <dbReference type="ARBA" id="ARBA00023295"/>
    </source>
</evidence>
<dbReference type="Proteomes" id="UP001451303">
    <property type="component" value="Unassembled WGS sequence"/>
</dbReference>
<reference evidence="8 9" key="1">
    <citation type="submission" date="2023-09" db="EMBL/GenBank/DDBJ databases">
        <title>Multi-omics analysis of a traditional fermented food reveals byproduct-associated fungal strains for waste-to-food upcycling.</title>
        <authorList>
            <consortium name="Lawrence Berkeley National Laboratory"/>
            <person name="Rekdal V.M."/>
            <person name="Villalobos-Escobedo J.M."/>
            <person name="Rodriguez-Valeron N."/>
            <person name="Garcia M.O."/>
            <person name="Vasquez D.P."/>
            <person name="Damayanti I."/>
            <person name="Sorensen P.M."/>
            <person name="Baidoo E.E."/>
            <person name="De Carvalho A.C."/>
            <person name="Riley R."/>
            <person name="Lipzen A."/>
            <person name="He G."/>
            <person name="Yan M."/>
            <person name="Haridas S."/>
            <person name="Daum C."/>
            <person name="Yoshinaga Y."/>
            <person name="Ng V."/>
            <person name="Grigoriev I.V."/>
            <person name="Munk R."/>
            <person name="Nuraida L."/>
            <person name="Wijaya C.H."/>
            <person name="Morales P.-C."/>
            <person name="Keasling J.D."/>
        </authorList>
    </citation>
    <scope>NUCLEOTIDE SEQUENCE [LARGE SCALE GENOMIC DNA]</scope>
    <source>
        <strain evidence="8 9">FGSC 2613</strain>
    </source>
</reference>
<dbReference type="PANTHER" id="PTHR42800">
    <property type="entry name" value="EXOINULINASE INUD (AFU_ORTHOLOGUE AFUA_5G00480)"/>
    <property type="match status" value="1"/>
</dbReference>
<keyword evidence="5" id="KW-0732">Signal</keyword>
<comment type="similarity">
    <text evidence="1 4">Belongs to the glycosyl hydrolase 32 family.</text>
</comment>
<dbReference type="Pfam" id="PF08244">
    <property type="entry name" value="Glyco_hydro_32C"/>
    <property type="match status" value="1"/>
</dbReference>
<gene>
    <name evidence="8" type="ORF">QR685DRAFT_576381</name>
</gene>
<dbReference type="InterPro" id="IPR013320">
    <property type="entry name" value="ConA-like_dom_sf"/>
</dbReference>